<protein>
    <submittedName>
        <fullName evidence="7">N-acyl homoserine lactonase family protein</fullName>
    </submittedName>
</protein>
<evidence type="ECO:0000256" key="5">
    <source>
        <dbReference type="ARBA" id="ARBA00022833"/>
    </source>
</evidence>
<evidence type="ECO:0000256" key="1">
    <source>
        <dbReference type="ARBA" id="ARBA00001947"/>
    </source>
</evidence>
<dbReference type="EMBL" id="JBHRTB010000010">
    <property type="protein sequence ID" value="MFC3144317.1"/>
    <property type="molecule type" value="Genomic_DNA"/>
</dbReference>
<gene>
    <name evidence="7" type="ORF">ACFOGP_16460</name>
</gene>
<keyword evidence="3" id="KW-0479">Metal-binding</keyword>
<evidence type="ECO:0000313" key="7">
    <source>
        <dbReference type="EMBL" id="MFC3144317.1"/>
    </source>
</evidence>
<comment type="similarity">
    <text evidence="2">Belongs to the metallo-beta-lactamase superfamily.</text>
</comment>
<organism evidence="7 8">
    <name type="scientific">Psychromarinibacter halotolerans</name>
    <dbReference type="NCBI Taxonomy" id="1775175"/>
    <lineage>
        <taxon>Bacteria</taxon>
        <taxon>Pseudomonadati</taxon>
        <taxon>Pseudomonadota</taxon>
        <taxon>Alphaproteobacteria</taxon>
        <taxon>Rhodobacterales</taxon>
        <taxon>Paracoccaceae</taxon>
        <taxon>Psychromarinibacter</taxon>
    </lineage>
</organism>
<evidence type="ECO:0000256" key="3">
    <source>
        <dbReference type="ARBA" id="ARBA00022723"/>
    </source>
</evidence>
<name>A0ABV7GT32_9RHOB</name>
<keyword evidence="5" id="KW-0862">Zinc</keyword>
<dbReference type="Proteomes" id="UP001595632">
    <property type="component" value="Unassembled WGS sequence"/>
</dbReference>
<dbReference type="SUPFAM" id="SSF56281">
    <property type="entry name" value="Metallo-hydrolase/oxidoreductase"/>
    <property type="match status" value="1"/>
</dbReference>
<comment type="caution">
    <text evidence="7">The sequence shown here is derived from an EMBL/GenBank/DDBJ whole genome shotgun (WGS) entry which is preliminary data.</text>
</comment>
<dbReference type="InterPro" id="IPR051013">
    <property type="entry name" value="MBL_superfamily_lactonases"/>
</dbReference>
<proteinExistence type="inferred from homology"/>
<evidence type="ECO:0000259" key="6">
    <source>
        <dbReference type="SMART" id="SM00849"/>
    </source>
</evidence>
<keyword evidence="4" id="KW-0378">Hydrolase</keyword>
<dbReference type="SMART" id="SM00849">
    <property type="entry name" value="Lactamase_B"/>
    <property type="match status" value="1"/>
</dbReference>
<feature type="domain" description="Metallo-beta-lactamase" evidence="6">
    <location>
        <begin position="39"/>
        <end position="239"/>
    </location>
</feature>
<dbReference type="CDD" id="cd07729">
    <property type="entry name" value="AHL_lactonase_MBL-fold"/>
    <property type="match status" value="1"/>
</dbReference>
<dbReference type="Pfam" id="PF00753">
    <property type="entry name" value="Lactamase_B"/>
    <property type="match status" value="1"/>
</dbReference>
<reference evidence="8" key="1">
    <citation type="journal article" date="2019" name="Int. J. Syst. Evol. Microbiol.">
        <title>The Global Catalogue of Microorganisms (GCM) 10K type strain sequencing project: providing services to taxonomists for standard genome sequencing and annotation.</title>
        <authorList>
            <consortium name="The Broad Institute Genomics Platform"/>
            <consortium name="The Broad Institute Genome Sequencing Center for Infectious Disease"/>
            <person name="Wu L."/>
            <person name="Ma J."/>
        </authorList>
    </citation>
    <scope>NUCLEOTIDE SEQUENCE [LARGE SCALE GENOMIC DNA]</scope>
    <source>
        <strain evidence="8">KCTC 52366</strain>
    </source>
</reference>
<keyword evidence="8" id="KW-1185">Reference proteome</keyword>
<evidence type="ECO:0000313" key="8">
    <source>
        <dbReference type="Proteomes" id="UP001595632"/>
    </source>
</evidence>
<accession>A0ABV7GT32</accession>
<dbReference type="InterPro" id="IPR001279">
    <property type="entry name" value="Metallo-B-lactamas"/>
</dbReference>
<comment type="cofactor">
    <cofactor evidence="1">
        <name>Zn(2+)</name>
        <dbReference type="ChEBI" id="CHEBI:29105"/>
    </cofactor>
</comment>
<dbReference type="PANTHER" id="PTHR42978">
    <property type="entry name" value="QUORUM-QUENCHING LACTONASE YTNP-RELATED-RELATED"/>
    <property type="match status" value="1"/>
</dbReference>
<evidence type="ECO:0000256" key="4">
    <source>
        <dbReference type="ARBA" id="ARBA00022801"/>
    </source>
</evidence>
<sequence length="270" mass="29751">MTQPDPFELFALRYGTHTGRSDADNFDDGDPDAAGSDLDYYIWVARRGDRVFVIDTGFSDAQARPRGRRLLCAPADGFAAIGIDAARVEDVVMTHLHYDHAGGLEAFPNARLHLQHAEMAHVTGPAVSHPPPHGAYDGDDIVHVVQQLYAGRIMFHDGDVQLDPGLTLHLTGGHSAGLQAVRVFTQRGWVVIAGDAAHLYAHLHDDRVFPVYHDRDTTLDSYRRIIALAEGPDRIIPGHDPLVARLYPEFASPRDGKFVRLDKSPFDTPV</sequence>
<dbReference type="RefSeq" id="WP_275634703.1">
    <property type="nucleotide sequence ID" value="NZ_JARGYD010000011.1"/>
</dbReference>
<dbReference type="InterPro" id="IPR036866">
    <property type="entry name" value="RibonucZ/Hydroxyglut_hydro"/>
</dbReference>
<dbReference type="Gene3D" id="3.60.15.10">
    <property type="entry name" value="Ribonuclease Z/Hydroxyacylglutathione hydrolase-like"/>
    <property type="match status" value="1"/>
</dbReference>
<evidence type="ECO:0000256" key="2">
    <source>
        <dbReference type="ARBA" id="ARBA00007749"/>
    </source>
</evidence>
<dbReference type="PANTHER" id="PTHR42978:SF7">
    <property type="entry name" value="METALLO-HYDROLASE RV2300C-RELATED"/>
    <property type="match status" value="1"/>
</dbReference>